<dbReference type="EMBL" id="HBEL01023182">
    <property type="protein sequence ID" value="CAD8414717.1"/>
    <property type="molecule type" value="Transcribed_RNA"/>
</dbReference>
<organism evidence="2">
    <name type="scientific">Proboscia inermis</name>
    <dbReference type="NCBI Taxonomy" id="420281"/>
    <lineage>
        <taxon>Eukaryota</taxon>
        <taxon>Sar</taxon>
        <taxon>Stramenopiles</taxon>
        <taxon>Ochrophyta</taxon>
        <taxon>Bacillariophyta</taxon>
        <taxon>Coscinodiscophyceae</taxon>
        <taxon>Rhizosoleniophycidae</taxon>
        <taxon>Rhizosoleniales</taxon>
        <taxon>Rhizosoleniaceae</taxon>
        <taxon>Proboscia</taxon>
    </lineage>
</organism>
<keyword evidence="1" id="KW-0175">Coiled coil</keyword>
<name>A0A6T8K2A6_9STRA</name>
<gene>
    <name evidence="2" type="ORF">PINE0816_LOCUS10850</name>
    <name evidence="3" type="ORF">PINE0816_LOCUS10851</name>
</gene>
<proteinExistence type="predicted"/>
<evidence type="ECO:0000256" key="1">
    <source>
        <dbReference type="SAM" id="Coils"/>
    </source>
</evidence>
<dbReference type="EMBL" id="HBEL01023180">
    <property type="protein sequence ID" value="CAD8414716.1"/>
    <property type="molecule type" value="Transcribed_RNA"/>
</dbReference>
<protein>
    <submittedName>
        <fullName evidence="2">Uncharacterized protein</fullName>
    </submittedName>
</protein>
<dbReference type="AlphaFoldDB" id="A0A6T8K2A6"/>
<evidence type="ECO:0000313" key="3">
    <source>
        <dbReference type="EMBL" id="CAD8414717.1"/>
    </source>
</evidence>
<accession>A0A6T8K2A6</accession>
<sequence length="148" mass="16855">MLKSALMITPHTRYQTRANVSRRKLETEREQMISENEKLKERLSNLLQKVQDDKDHRKDKFAFIESSVTLSEANSGYANTKTASSDNSVAMAAVSEKKTKSSGGELAVIIKTEFKKIANFFNPLVVAFEFMKKGLVSNSKRFWEKVMN</sequence>
<feature type="coiled-coil region" evidence="1">
    <location>
        <begin position="22"/>
        <end position="56"/>
    </location>
</feature>
<evidence type="ECO:0000313" key="2">
    <source>
        <dbReference type="EMBL" id="CAD8414716.1"/>
    </source>
</evidence>
<reference evidence="2" key="1">
    <citation type="submission" date="2021-01" db="EMBL/GenBank/DDBJ databases">
        <authorList>
            <person name="Corre E."/>
            <person name="Pelletier E."/>
            <person name="Niang G."/>
            <person name="Scheremetjew M."/>
            <person name="Finn R."/>
            <person name="Kale V."/>
            <person name="Holt S."/>
            <person name="Cochrane G."/>
            <person name="Meng A."/>
            <person name="Brown T."/>
            <person name="Cohen L."/>
        </authorList>
    </citation>
    <scope>NUCLEOTIDE SEQUENCE</scope>
    <source>
        <strain evidence="2">CCAP1064/1</strain>
    </source>
</reference>